<feature type="transmembrane region" description="Helical" evidence="1">
    <location>
        <begin position="161"/>
        <end position="179"/>
    </location>
</feature>
<comment type="caution">
    <text evidence="2">The sequence shown here is derived from an EMBL/GenBank/DDBJ whole genome shotgun (WGS) entry which is preliminary data.</text>
</comment>
<feature type="transmembrane region" description="Helical" evidence="1">
    <location>
        <begin position="110"/>
        <end position="127"/>
    </location>
</feature>
<gene>
    <name evidence="2" type="ORF">ACEZDB_35875</name>
</gene>
<dbReference type="RefSeq" id="WP_380559437.1">
    <property type="nucleotide sequence ID" value="NZ_JBHEZY010000024.1"/>
</dbReference>
<evidence type="ECO:0000256" key="1">
    <source>
        <dbReference type="SAM" id="Phobius"/>
    </source>
</evidence>
<accession>A0ABV6XCP7</accession>
<protein>
    <submittedName>
        <fullName evidence="2">Uncharacterized protein</fullName>
    </submittedName>
</protein>
<dbReference type="Proteomes" id="UP001592530">
    <property type="component" value="Unassembled WGS sequence"/>
</dbReference>
<dbReference type="EMBL" id="JBHEZY010000024">
    <property type="protein sequence ID" value="MFC1436026.1"/>
    <property type="molecule type" value="Genomic_DNA"/>
</dbReference>
<name>A0ABV6XCP7_9ACTN</name>
<organism evidence="2 3">
    <name type="scientific">Streptacidiphilus alkalitolerans</name>
    <dbReference type="NCBI Taxonomy" id="3342712"/>
    <lineage>
        <taxon>Bacteria</taxon>
        <taxon>Bacillati</taxon>
        <taxon>Actinomycetota</taxon>
        <taxon>Actinomycetes</taxon>
        <taxon>Kitasatosporales</taxon>
        <taxon>Streptomycetaceae</taxon>
        <taxon>Streptacidiphilus</taxon>
    </lineage>
</organism>
<sequence>MSPQSPNANEPTADTEQVFGFDIPKDYPYRPTHRETVVGAWIAAVLVLAGLGALIWWIGPWVVRAAIAGWHWAGNPAHSLTPAREIWHTVNAPIDTYLTAHAQGLPVPSGTLHVVWVLAGVFILVRARRYAEGFGVQAAAVLYGALTVGMVWAGTAPAGRTVAAGLTALLWGVAASFALRGSLITTYTTVRNDVAPTPVSITNQIPAPRVENVTVDVGLDVQRLEVDINGRRLVGDDLERIEDQDDNE</sequence>
<proteinExistence type="predicted"/>
<evidence type="ECO:0000313" key="3">
    <source>
        <dbReference type="Proteomes" id="UP001592530"/>
    </source>
</evidence>
<feature type="transmembrane region" description="Helical" evidence="1">
    <location>
        <begin position="134"/>
        <end position="155"/>
    </location>
</feature>
<evidence type="ECO:0000313" key="2">
    <source>
        <dbReference type="EMBL" id="MFC1436026.1"/>
    </source>
</evidence>
<keyword evidence="1" id="KW-0472">Membrane</keyword>
<keyword evidence="1" id="KW-1133">Transmembrane helix</keyword>
<keyword evidence="1" id="KW-0812">Transmembrane</keyword>
<feature type="transmembrane region" description="Helical" evidence="1">
    <location>
        <begin position="37"/>
        <end position="58"/>
    </location>
</feature>
<reference evidence="2 3" key="1">
    <citation type="submission" date="2024-09" db="EMBL/GenBank/DDBJ databases">
        <authorList>
            <person name="Lee S.D."/>
        </authorList>
    </citation>
    <scope>NUCLEOTIDE SEQUENCE [LARGE SCALE GENOMIC DNA]</scope>
    <source>
        <strain evidence="2 3">N1-3</strain>
    </source>
</reference>